<keyword evidence="2" id="KW-1185">Reference proteome</keyword>
<organism evidence="1 2">
    <name type="scientific">Leucobacter komagatae</name>
    <dbReference type="NCBI Taxonomy" id="55969"/>
    <lineage>
        <taxon>Bacteria</taxon>
        <taxon>Bacillati</taxon>
        <taxon>Actinomycetota</taxon>
        <taxon>Actinomycetes</taxon>
        <taxon>Micrococcales</taxon>
        <taxon>Microbacteriaceae</taxon>
        <taxon>Leucobacter</taxon>
    </lineage>
</organism>
<dbReference type="AlphaFoldDB" id="A0A542Y3D5"/>
<evidence type="ECO:0000313" key="2">
    <source>
        <dbReference type="Proteomes" id="UP000319094"/>
    </source>
</evidence>
<accession>A0A542Y3D5</accession>
<dbReference type="EMBL" id="VFON01000001">
    <property type="protein sequence ID" value="TQL42563.1"/>
    <property type="molecule type" value="Genomic_DNA"/>
</dbReference>
<name>A0A542Y3D5_9MICO</name>
<dbReference type="RefSeq" id="WP_141886003.1">
    <property type="nucleotide sequence ID" value="NZ_BAAAUY010000004.1"/>
</dbReference>
<proteinExistence type="predicted"/>
<gene>
    <name evidence="1" type="ORF">FB468_0565</name>
</gene>
<comment type="caution">
    <text evidence="1">The sequence shown here is derived from an EMBL/GenBank/DDBJ whole genome shotgun (WGS) entry which is preliminary data.</text>
</comment>
<dbReference type="Proteomes" id="UP000319094">
    <property type="component" value="Unassembled WGS sequence"/>
</dbReference>
<reference evidence="1 2" key="1">
    <citation type="submission" date="2019-06" db="EMBL/GenBank/DDBJ databases">
        <title>Sequencing the genomes of 1000 actinobacteria strains.</title>
        <authorList>
            <person name="Klenk H.-P."/>
        </authorList>
    </citation>
    <scope>NUCLEOTIDE SEQUENCE [LARGE SCALE GENOMIC DNA]</scope>
    <source>
        <strain evidence="1 2">DSM 8803</strain>
    </source>
</reference>
<protein>
    <submittedName>
        <fullName evidence="1">Uncharacterized protein</fullName>
    </submittedName>
</protein>
<evidence type="ECO:0000313" key="1">
    <source>
        <dbReference type="EMBL" id="TQL42563.1"/>
    </source>
</evidence>
<sequence length="68" mass="7486">MSAFSEYAAASEHITALNRHTSVADLTEWSQSGLLKLIVPVSGDMLAVLKRGTRTHARERRKHARAAL</sequence>